<dbReference type="AlphaFoldDB" id="A0A9J6EHY6"/>
<gene>
    <name evidence="1" type="ORF">HPB51_014929</name>
</gene>
<dbReference type="InterPro" id="IPR011009">
    <property type="entry name" value="Kinase-like_dom_sf"/>
</dbReference>
<dbReference type="Gene3D" id="1.10.510.10">
    <property type="entry name" value="Transferase(Phosphotransferase) domain 1"/>
    <property type="match status" value="1"/>
</dbReference>
<dbReference type="VEuPathDB" id="VectorBase:LOC119161880"/>
<dbReference type="Proteomes" id="UP000821866">
    <property type="component" value="Chromosome 2"/>
</dbReference>
<proteinExistence type="predicted"/>
<protein>
    <submittedName>
        <fullName evidence="1">Uncharacterized protein</fullName>
    </submittedName>
</protein>
<dbReference type="EMBL" id="JABSTU010000004">
    <property type="protein sequence ID" value="KAH8033648.1"/>
    <property type="molecule type" value="Genomic_DNA"/>
</dbReference>
<accession>A0A9J6EHY6</accession>
<reference evidence="1" key="2">
    <citation type="submission" date="2021-09" db="EMBL/GenBank/DDBJ databases">
        <authorList>
            <person name="Jia N."/>
            <person name="Wang J."/>
            <person name="Shi W."/>
            <person name="Du L."/>
            <person name="Sun Y."/>
            <person name="Zhan W."/>
            <person name="Jiang J."/>
            <person name="Wang Q."/>
            <person name="Zhang B."/>
            <person name="Ji P."/>
            <person name="Sakyi L.B."/>
            <person name="Cui X."/>
            <person name="Yuan T."/>
            <person name="Jiang B."/>
            <person name="Yang W."/>
            <person name="Lam T.T.-Y."/>
            <person name="Chang Q."/>
            <person name="Ding S."/>
            <person name="Wang X."/>
            <person name="Zhu J."/>
            <person name="Ruan X."/>
            <person name="Zhao L."/>
            <person name="Wei J."/>
            <person name="Que T."/>
            <person name="Du C."/>
            <person name="Cheng J."/>
            <person name="Dai P."/>
            <person name="Han X."/>
            <person name="Huang E."/>
            <person name="Gao Y."/>
            <person name="Liu J."/>
            <person name="Shao H."/>
            <person name="Ye R."/>
            <person name="Li L."/>
            <person name="Wei W."/>
            <person name="Wang X."/>
            <person name="Wang C."/>
            <person name="Huo Q."/>
            <person name="Li W."/>
            <person name="Guo W."/>
            <person name="Chen H."/>
            <person name="Chen S."/>
            <person name="Zhou L."/>
            <person name="Zhou L."/>
            <person name="Ni X."/>
            <person name="Tian J."/>
            <person name="Zhou Y."/>
            <person name="Sheng Y."/>
            <person name="Liu T."/>
            <person name="Pan Y."/>
            <person name="Xia L."/>
            <person name="Li J."/>
            <person name="Zhao F."/>
            <person name="Cao W."/>
        </authorList>
    </citation>
    <scope>NUCLEOTIDE SEQUENCE</scope>
    <source>
        <strain evidence="1">Rmic-2018</strain>
        <tissue evidence="1">Larvae</tissue>
    </source>
</reference>
<keyword evidence="2" id="KW-1185">Reference proteome</keyword>
<name>A0A9J6EHY6_RHIMP</name>
<sequence length="234" mass="26837">MHATEHCLQKIFHQQRKILPLKTAFSLDKYVSDVLEYVHSYEYTHSYVKPSRLLHGFSKGNENHLYLVDAAIFRVPTSRTSHQKCKEDLRKANDGTTVFATREARTSARPRNGTVELLGRMLFQWLCCRQSREDDFKSRKFLGQEKSPLIEEVRHLMSKWIPNETMPCSINVSALRGYRALPGAATDAAEQDLQKILDQQGKTLPLKTAFSIDTSVSDGLKYVRSYKSTHDTPM</sequence>
<organism evidence="1 2">
    <name type="scientific">Rhipicephalus microplus</name>
    <name type="common">Cattle tick</name>
    <name type="synonym">Boophilus microplus</name>
    <dbReference type="NCBI Taxonomy" id="6941"/>
    <lineage>
        <taxon>Eukaryota</taxon>
        <taxon>Metazoa</taxon>
        <taxon>Ecdysozoa</taxon>
        <taxon>Arthropoda</taxon>
        <taxon>Chelicerata</taxon>
        <taxon>Arachnida</taxon>
        <taxon>Acari</taxon>
        <taxon>Parasitiformes</taxon>
        <taxon>Ixodida</taxon>
        <taxon>Ixodoidea</taxon>
        <taxon>Ixodidae</taxon>
        <taxon>Rhipicephalinae</taxon>
        <taxon>Rhipicephalus</taxon>
        <taxon>Boophilus</taxon>
    </lineage>
</organism>
<reference evidence="1" key="1">
    <citation type="journal article" date="2020" name="Cell">
        <title>Large-Scale Comparative Analyses of Tick Genomes Elucidate Their Genetic Diversity and Vector Capacities.</title>
        <authorList>
            <consortium name="Tick Genome and Microbiome Consortium (TIGMIC)"/>
            <person name="Jia N."/>
            <person name="Wang J."/>
            <person name="Shi W."/>
            <person name="Du L."/>
            <person name="Sun Y."/>
            <person name="Zhan W."/>
            <person name="Jiang J.F."/>
            <person name="Wang Q."/>
            <person name="Zhang B."/>
            <person name="Ji P."/>
            <person name="Bell-Sakyi L."/>
            <person name="Cui X.M."/>
            <person name="Yuan T.T."/>
            <person name="Jiang B.G."/>
            <person name="Yang W.F."/>
            <person name="Lam T.T."/>
            <person name="Chang Q.C."/>
            <person name="Ding S.J."/>
            <person name="Wang X.J."/>
            <person name="Zhu J.G."/>
            <person name="Ruan X.D."/>
            <person name="Zhao L."/>
            <person name="Wei J.T."/>
            <person name="Ye R.Z."/>
            <person name="Que T.C."/>
            <person name="Du C.H."/>
            <person name="Zhou Y.H."/>
            <person name="Cheng J.X."/>
            <person name="Dai P.F."/>
            <person name="Guo W.B."/>
            <person name="Han X.H."/>
            <person name="Huang E.J."/>
            <person name="Li L.F."/>
            <person name="Wei W."/>
            <person name="Gao Y.C."/>
            <person name="Liu J.Z."/>
            <person name="Shao H.Z."/>
            <person name="Wang X."/>
            <person name="Wang C.C."/>
            <person name="Yang T.C."/>
            <person name="Huo Q.B."/>
            <person name="Li W."/>
            <person name="Chen H.Y."/>
            <person name="Chen S.E."/>
            <person name="Zhou L.G."/>
            <person name="Ni X.B."/>
            <person name="Tian J.H."/>
            <person name="Sheng Y."/>
            <person name="Liu T."/>
            <person name="Pan Y.S."/>
            <person name="Xia L.Y."/>
            <person name="Li J."/>
            <person name="Zhao F."/>
            <person name="Cao W.C."/>
        </authorList>
    </citation>
    <scope>NUCLEOTIDE SEQUENCE</scope>
    <source>
        <strain evidence="1">Rmic-2018</strain>
    </source>
</reference>
<comment type="caution">
    <text evidence="1">The sequence shown here is derived from an EMBL/GenBank/DDBJ whole genome shotgun (WGS) entry which is preliminary data.</text>
</comment>
<dbReference type="OMA" id="HATEHCL"/>
<dbReference type="SUPFAM" id="SSF56112">
    <property type="entry name" value="Protein kinase-like (PK-like)"/>
    <property type="match status" value="1"/>
</dbReference>
<evidence type="ECO:0000313" key="1">
    <source>
        <dbReference type="EMBL" id="KAH8033648.1"/>
    </source>
</evidence>
<evidence type="ECO:0000313" key="2">
    <source>
        <dbReference type="Proteomes" id="UP000821866"/>
    </source>
</evidence>